<dbReference type="GO" id="GO:0043161">
    <property type="term" value="P:proteasome-mediated ubiquitin-dependent protein catabolic process"/>
    <property type="evidence" value="ECO:0007669"/>
    <property type="project" value="InterPro"/>
</dbReference>
<dbReference type="GO" id="GO:0000502">
    <property type="term" value="C:proteasome complex"/>
    <property type="evidence" value="ECO:0007669"/>
    <property type="project" value="UniProtKB-KW"/>
</dbReference>
<dbReference type="AlphaFoldDB" id="A0A0H5R8R1"/>
<comment type="similarity">
    <text evidence="1">Belongs to the proteasome inhibitor PI31 family.</text>
</comment>
<keyword evidence="2" id="KW-0647">Proteasome</keyword>
<protein>
    <recommendedName>
        <fullName evidence="4">PI31 proteasome regulator N-terminal domain-containing protein</fullName>
    </recommendedName>
</protein>
<reference evidence="5" key="1">
    <citation type="submission" date="2015-04" db="EMBL/GenBank/DDBJ databases">
        <title>The genome sequence of the plant pathogenic Rhizarian Plasmodiophora brassicae reveals insights in its biotrophic life cycle and the origin of chitin synthesis.</title>
        <authorList>
            <person name="Schwelm A."/>
            <person name="Fogelqvist J."/>
            <person name="Knaust A."/>
            <person name="Julke S."/>
            <person name="Lilja T."/>
            <person name="Dhandapani V."/>
            <person name="Bonilla-Rosso G."/>
            <person name="Karlsson M."/>
            <person name="Shevchenko A."/>
            <person name="Choi S.R."/>
            <person name="Kim H.G."/>
            <person name="Park J.Y."/>
            <person name="Lim Y.P."/>
            <person name="Ludwig-Muller J."/>
            <person name="Dixelius C."/>
        </authorList>
    </citation>
    <scope>NUCLEOTIDE SEQUENCE</scope>
    <source>
        <tissue evidence="5">Potato root galls</tissue>
    </source>
</reference>
<feature type="non-terminal residue" evidence="5">
    <location>
        <position position="1"/>
    </location>
</feature>
<evidence type="ECO:0000256" key="2">
    <source>
        <dbReference type="ARBA" id="ARBA00022942"/>
    </source>
</evidence>
<evidence type="ECO:0000256" key="1">
    <source>
        <dbReference type="ARBA" id="ARBA00006405"/>
    </source>
</evidence>
<dbReference type="GO" id="GO:0004866">
    <property type="term" value="F:endopeptidase inhibitor activity"/>
    <property type="evidence" value="ECO:0007669"/>
    <property type="project" value="InterPro"/>
</dbReference>
<dbReference type="Pfam" id="PF11566">
    <property type="entry name" value="PI31_Prot_N"/>
    <property type="match status" value="1"/>
</dbReference>
<evidence type="ECO:0000313" key="5">
    <source>
        <dbReference type="EMBL" id="CRZ10513.1"/>
    </source>
</evidence>
<dbReference type="Gene3D" id="3.40.1000.30">
    <property type="match status" value="1"/>
</dbReference>
<name>A0A0H5R8R1_9EUKA</name>
<dbReference type="GO" id="GO:0070628">
    <property type="term" value="F:proteasome binding"/>
    <property type="evidence" value="ECO:0007669"/>
    <property type="project" value="InterPro"/>
</dbReference>
<feature type="domain" description="PI31 proteasome regulator N-terminal" evidence="4">
    <location>
        <begin position="33"/>
        <end position="165"/>
    </location>
</feature>
<feature type="region of interest" description="Disordered" evidence="3">
    <location>
        <begin position="185"/>
        <end position="274"/>
    </location>
</feature>
<dbReference type="EMBL" id="HACM01010071">
    <property type="protein sequence ID" value="CRZ10513.1"/>
    <property type="molecule type" value="Transcribed_RNA"/>
</dbReference>
<proteinExistence type="inferred from homology"/>
<sequence>PNLLRTRSNRSSRSEIMMAAKPLTPTQLFHRQSPRLTSASDAIAYAVHVAFVVNGARLVGLDDDANAFDRDYEGLPGQWNTNQTLYSFRYRMGLISVAVKCMAMNDIVFLHASKAGSNDVCSLEISTSDHLTPDFDPSNPESVYSNLDDLSTLIMDRVVSKVCPAPAPVPPRIVSGYPPRVLPDDDCDFHHRNRGPRQPGPTGDFDEDLVPSFDPFSSGGNVMGPTHPMFGRGRGRGRAPRYDPFGPNGGFPGEPNRDHFPPPDFGRPGNNSFF</sequence>
<dbReference type="PANTHER" id="PTHR13266">
    <property type="entry name" value="PROTEASOME INHIBITOR"/>
    <property type="match status" value="1"/>
</dbReference>
<evidence type="ECO:0000259" key="4">
    <source>
        <dbReference type="Pfam" id="PF11566"/>
    </source>
</evidence>
<organism evidence="5">
    <name type="scientific">Spongospora subterranea</name>
    <dbReference type="NCBI Taxonomy" id="70186"/>
    <lineage>
        <taxon>Eukaryota</taxon>
        <taxon>Sar</taxon>
        <taxon>Rhizaria</taxon>
        <taxon>Endomyxa</taxon>
        <taxon>Phytomyxea</taxon>
        <taxon>Plasmodiophorida</taxon>
        <taxon>Plasmodiophoridae</taxon>
        <taxon>Spongospora</taxon>
    </lineage>
</organism>
<dbReference type="PANTHER" id="PTHR13266:SF1">
    <property type="entry name" value="PROTEASOME INHIBITOR PI31 SUBUNIT"/>
    <property type="match status" value="1"/>
</dbReference>
<evidence type="ECO:0000256" key="3">
    <source>
        <dbReference type="SAM" id="MobiDB-lite"/>
    </source>
</evidence>
<dbReference type="InterPro" id="IPR045128">
    <property type="entry name" value="PI31-like"/>
</dbReference>
<dbReference type="InterPro" id="IPR021625">
    <property type="entry name" value="PI31_Prot_N"/>
</dbReference>
<accession>A0A0H5R8R1</accession>